<evidence type="ECO:0000313" key="2">
    <source>
        <dbReference type="Proteomes" id="UP000198923"/>
    </source>
</evidence>
<evidence type="ECO:0008006" key="3">
    <source>
        <dbReference type="Google" id="ProtNLM"/>
    </source>
</evidence>
<accession>A0A1G7SJL7</accession>
<keyword evidence="2" id="KW-1185">Reference proteome</keyword>
<name>A0A1G7SJL7_9ACTN</name>
<sequence>MTLDLNRERGRVRLDVIDHGPTVTLVVGDGDIESEGGRGLLLVDRLSDRWGWNRLEHGTGV</sequence>
<dbReference type="STRING" id="504805.SAMN05421505_102315"/>
<dbReference type="InterPro" id="IPR036890">
    <property type="entry name" value="HATPase_C_sf"/>
</dbReference>
<dbReference type="Gene3D" id="3.30.565.10">
    <property type="entry name" value="Histidine kinase-like ATPase, C-terminal domain"/>
    <property type="match status" value="1"/>
</dbReference>
<dbReference type="RefSeq" id="WP_093168048.1">
    <property type="nucleotide sequence ID" value="NZ_FNCN01000002.1"/>
</dbReference>
<proteinExistence type="predicted"/>
<dbReference type="Proteomes" id="UP000198923">
    <property type="component" value="Unassembled WGS sequence"/>
</dbReference>
<dbReference type="OrthoDB" id="3425746at2"/>
<reference evidence="1 2" key="1">
    <citation type="submission" date="2016-10" db="EMBL/GenBank/DDBJ databases">
        <authorList>
            <person name="de Groot N.N."/>
        </authorList>
    </citation>
    <scope>NUCLEOTIDE SEQUENCE [LARGE SCALE GENOMIC DNA]</scope>
    <source>
        <strain evidence="1 2">CPCC 201354</strain>
    </source>
</reference>
<dbReference type="EMBL" id="FNCN01000002">
    <property type="protein sequence ID" value="SDG22619.1"/>
    <property type="molecule type" value="Genomic_DNA"/>
</dbReference>
<dbReference type="CDD" id="cd16936">
    <property type="entry name" value="HATPase_RsbW-like"/>
    <property type="match status" value="1"/>
</dbReference>
<protein>
    <recommendedName>
        <fullName evidence="3">Histidine kinase-like ATPase domain-containing protein</fullName>
    </recommendedName>
</protein>
<dbReference type="AlphaFoldDB" id="A0A1G7SJL7"/>
<gene>
    <name evidence="1" type="ORF">SAMN05421505_102315</name>
</gene>
<organism evidence="1 2">
    <name type="scientific">Sinosporangium album</name>
    <dbReference type="NCBI Taxonomy" id="504805"/>
    <lineage>
        <taxon>Bacteria</taxon>
        <taxon>Bacillati</taxon>
        <taxon>Actinomycetota</taxon>
        <taxon>Actinomycetes</taxon>
        <taxon>Streptosporangiales</taxon>
        <taxon>Streptosporangiaceae</taxon>
        <taxon>Sinosporangium</taxon>
    </lineage>
</organism>
<evidence type="ECO:0000313" key="1">
    <source>
        <dbReference type="EMBL" id="SDG22619.1"/>
    </source>
</evidence>